<accession>A0ACC0XGN4</accession>
<name>A0ACC0XGN4_9ROSI</name>
<organism evidence="1 2">
    <name type="scientific">Pistacia integerrima</name>
    <dbReference type="NCBI Taxonomy" id="434235"/>
    <lineage>
        <taxon>Eukaryota</taxon>
        <taxon>Viridiplantae</taxon>
        <taxon>Streptophyta</taxon>
        <taxon>Embryophyta</taxon>
        <taxon>Tracheophyta</taxon>
        <taxon>Spermatophyta</taxon>
        <taxon>Magnoliopsida</taxon>
        <taxon>eudicotyledons</taxon>
        <taxon>Gunneridae</taxon>
        <taxon>Pentapetalae</taxon>
        <taxon>rosids</taxon>
        <taxon>malvids</taxon>
        <taxon>Sapindales</taxon>
        <taxon>Anacardiaceae</taxon>
        <taxon>Pistacia</taxon>
    </lineage>
</organism>
<comment type="caution">
    <text evidence="1">The sequence shown here is derived from an EMBL/GenBank/DDBJ whole genome shotgun (WGS) entry which is preliminary data.</text>
</comment>
<dbReference type="EMBL" id="CM047748">
    <property type="protein sequence ID" value="KAJ0015201.1"/>
    <property type="molecule type" value="Genomic_DNA"/>
</dbReference>
<keyword evidence="2" id="KW-1185">Reference proteome</keyword>
<proteinExistence type="predicted"/>
<sequence>METRRRNSAPASLEHAIVDVAPLEQNMNQSDTSAGSGPSSRSEQVMNSETSSRSDSLYSSENMNMIKWPPIVDRLSERRNNHPLLLALRKAALEGNVAEDIIGLMRRDRELLGAAITEEHETVFHIAAGAKQTQFVEEAIKLIEEEQKDYLKFQNKKCNTAFCYAAMAGSKEIAHAMLKKDQSLLTIRGGLALKLLEDDEENELAGAFYKVGETTMTALHRLAQTPLHLLDQTIKDEETGLDLSDQAVKLVENLWEKLLKKGEKVWDYFSRNKSLLFDAARLGNYKFLAELIRLFPDLVHLKDENNRTIFHIAIIHRHTNVFDLIYEIGFNKQLVASYKDFEENSILHLAAKYPDTKQASSVPGAAFEMQQELIIFKEVELLVQPSHREMKNRKDQTPRELFTIEHANLLRKGEEWMRNTATQCMLVATIIATVVFSAIFSVPGSNNDEEGLPTHWRNVVFRMFAVSEAMALSFSLISILIYLSILTARYVEKEFLSLLPLRLVFGLLTLCISIATMMLAFVSSFFLAYNHHRSNFIPIISTVSVTFPLFLFWYLQSELLRDLSYSSFRFMFSTKPGKGWKTPIKLY</sequence>
<evidence type="ECO:0000313" key="2">
    <source>
        <dbReference type="Proteomes" id="UP001163603"/>
    </source>
</evidence>
<protein>
    <submittedName>
        <fullName evidence="1">Uncharacterized protein</fullName>
    </submittedName>
</protein>
<reference evidence="2" key="1">
    <citation type="journal article" date="2023" name="G3 (Bethesda)">
        <title>Genome assembly and association tests identify interacting loci associated with vigor, precocity, and sex in interspecific pistachio rootstocks.</title>
        <authorList>
            <person name="Palmer W."/>
            <person name="Jacygrad E."/>
            <person name="Sagayaradj S."/>
            <person name="Cavanaugh K."/>
            <person name="Han R."/>
            <person name="Bertier L."/>
            <person name="Beede B."/>
            <person name="Kafkas S."/>
            <person name="Golino D."/>
            <person name="Preece J."/>
            <person name="Michelmore R."/>
        </authorList>
    </citation>
    <scope>NUCLEOTIDE SEQUENCE [LARGE SCALE GENOMIC DNA]</scope>
</reference>
<dbReference type="Proteomes" id="UP001163603">
    <property type="component" value="Chromosome 13"/>
</dbReference>
<evidence type="ECO:0000313" key="1">
    <source>
        <dbReference type="EMBL" id="KAJ0015201.1"/>
    </source>
</evidence>
<gene>
    <name evidence="1" type="ORF">Pint_21533</name>
</gene>